<dbReference type="InterPro" id="IPR051786">
    <property type="entry name" value="ASN_synthetase/amidase"/>
</dbReference>
<dbReference type="AlphaFoldDB" id="A0A5K7X125"/>
<feature type="site" description="Important for beta-aspartyl-AMP intermediate formation" evidence="11">
    <location>
        <position position="387"/>
    </location>
</feature>
<dbReference type="Proteomes" id="UP000326951">
    <property type="component" value="Chromosome"/>
</dbReference>
<dbReference type="Pfam" id="PF13537">
    <property type="entry name" value="GATase_7"/>
    <property type="match status" value="1"/>
</dbReference>
<evidence type="ECO:0000256" key="3">
    <source>
        <dbReference type="ARBA" id="ARBA00012737"/>
    </source>
</evidence>
<protein>
    <recommendedName>
        <fullName evidence="3">asparagine synthase (glutamine-hydrolyzing)</fullName>
        <ecNumber evidence="3">6.3.5.4</ecNumber>
    </recommendedName>
</protein>
<dbReference type="InterPro" id="IPR033738">
    <property type="entry name" value="AsnB_N"/>
</dbReference>
<accession>A0A5K7X125</accession>
<dbReference type="GO" id="GO:0004066">
    <property type="term" value="F:asparagine synthase (glutamine-hydrolyzing) activity"/>
    <property type="evidence" value="ECO:0007669"/>
    <property type="project" value="UniProtKB-EC"/>
</dbReference>
<dbReference type="InterPro" id="IPR014729">
    <property type="entry name" value="Rossmann-like_a/b/a_fold"/>
</dbReference>
<feature type="binding site" evidence="10">
    <location>
        <position position="312"/>
    </location>
    <ligand>
        <name>ATP</name>
        <dbReference type="ChEBI" id="CHEBI:30616"/>
    </ligand>
</feature>
<dbReference type="InterPro" id="IPR006426">
    <property type="entry name" value="Asn_synth_AEB"/>
</dbReference>
<comment type="similarity">
    <text evidence="2">Belongs to the asparagine synthetase family.</text>
</comment>
<keyword evidence="4 10" id="KW-0547">Nucleotide-binding</keyword>
<feature type="active site" description="For GATase activity" evidence="9">
    <location>
        <position position="25"/>
    </location>
</feature>
<dbReference type="Gene3D" id="3.60.20.10">
    <property type="entry name" value="Glutamine Phosphoribosylpyrophosphate, subunit 1, domain 1"/>
    <property type="match status" value="1"/>
</dbReference>
<dbReference type="InterPro" id="IPR017932">
    <property type="entry name" value="GATase_2_dom"/>
</dbReference>
<proteinExistence type="inferred from homology"/>
<evidence type="ECO:0000313" key="13">
    <source>
        <dbReference type="EMBL" id="BBN98400.1"/>
    </source>
</evidence>
<keyword evidence="6 9" id="KW-0061">Asparagine biosynthesis</keyword>
<dbReference type="GO" id="GO:0005524">
    <property type="term" value="F:ATP binding"/>
    <property type="evidence" value="ECO:0007669"/>
    <property type="project" value="UniProtKB-KW"/>
</dbReference>
<keyword evidence="7 9" id="KW-0315">Glutamine amidotransferase</keyword>
<evidence type="ECO:0000256" key="8">
    <source>
        <dbReference type="ARBA" id="ARBA00048741"/>
    </source>
</evidence>
<evidence type="ECO:0000313" key="14">
    <source>
        <dbReference type="Proteomes" id="UP000326951"/>
    </source>
</evidence>
<evidence type="ECO:0000256" key="2">
    <source>
        <dbReference type="ARBA" id="ARBA00005752"/>
    </source>
</evidence>
<reference evidence="13 14" key="1">
    <citation type="submission" date="2019-09" db="EMBL/GenBank/DDBJ databases">
        <title>Complete genome sequence of Sporolactobacillus terrae 70-3.</title>
        <authorList>
            <person name="Tanaka N."/>
            <person name="Shiwa Y."/>
            <person name="Fujita N."/>
            <person name="Tanasupawat S."/>
        </authorList>
    </citation>
    <scope>NUCLEOTIDE SEQUENCE [LARGE SCALE GENOMIC DNA]</scope>
    <source>
        <strain evidence="13 14">70-3</strain>
    </source>
</reference>
<dbReference type="Gene3D" id="3.40.50.620">
    <property type="entry name" value="HUPs"/>
    <property type="match status" value="1"/>
</dbReference>
<evidence type="ECO:0000256" key="1">
    <source>
        <dbReference type="ARBA" id="ARBA00005187"/>
    </source>
</evidence>
<dbReference type="NCBIfam" id="TIGR01536">
    <property type="entry name" value="asn_synth_AEB"/>
    <property type="match status" value="1"/>
</dbReference>
<dbReference type="GO" id="GO:0006529">
    <property type="term" value="P:asparagine biosynthetic process"/>
    <property type="evidence" value="ECO:0007669"/>
    <property type="project" value="UniProtKB-KW"/>
</dbReference>
<dbReference type="GO" id="GO:0005829">
    <property type="term" value="C:cytosol"/>
    <property type="evidence" value="ECO:0007669"/>
    <property type="project" value="TreeGrafter"/>
</dbReference>
<feature type="domain" description="Glutamine amidotransferase type-2" evidence="12">
    <location>
        <begin position="25"/>
        <end position="238"/>
    </location>
</feature>
<evidence type="ECO:0000259" key="12">
    <source>
        <dbReference type="PROSITE" id="PS51278"/>
    </source>
</evidence>
<evidence type="ECO:0000256" key="4">
    <source>
        <dbReference type="ARBA" id="ARBA00022741"/>
    </source>
</evidence>
<dbReference type="PANTHER" id="PTHR43284">
    <property type="entry name" value="ASPARAGINE SYNTHETASE (GLUTAMINE-HYDROLYZING)"/>
    <property type="match status" value="1"/>
</dbReference>
<feature type="binding site" evidence="10">
    <location>
        <position position="126"/>
    </location>
    <ligand>
        <name>L-glutamine</name>
        <dbReference type="ChEBI" id="CHEBI:58359"/>
    </ligand>
</feature>
<name>A0A5K7X125_9BACL</name>
<dbReference type="EMBL" id="AP021853">
    <property type="protein sequence ID" value="BBN98400.1"/>
    <property type="molecule type" value="Genomic_DNA"/>
</dbReference>
<dbReference type="SUPFAM" id="SSF56235">
    <property type="entry name" value="N-terminal nucleophile aminohydrolases (Ntn hydrolases)"/>
    <property type="match status" value="1"/>
</dbReference>
<dbReference type="PROSITE" id="PS51278">
    <property type="entry name" value="GATASE_TYPE_2"/>
    <property type="match status" value="1"/>
</dbReference>
<dbReference type="InterPro" id="IPR001962">
    <property type="entry name" value="Asn_synthase"/>
</dbReference>
<evidence type="ECO:0000256" key="11">
    <source>
        <dbReference type="PIRSR" id="PIRSR001589-3"/>
    </source>
</evidence>
<dbReference type="Pfam" id="PF00733">
    <property type="entry name" value="Asn_synthase"/>
    <property type="match status" value="1"/>
</dbReference>
<dbReference type="InterPro" id="IPR029055">
    <property type="entry name" value="Ntn_hydrolases_N"/>
</dbReference>
<dbReference type="SUPFAM" id="SSF52402">
    <property type="entry name" value="Adenine nucleotide alpha hydrolases-like"/>
    <property type="match status" value="1"/>
</dbReference>
<dbReference type="PIRSF" id="PIRSF001589">
    <property type="entry name" value="Asn_synthetase_glu-h"/>
    <property type="match status" value="1"/>
</dbReference>
<comment type="pathway">
    <text evidence="1">Amino-acid biosynthesis; L-asparagine biosynthesis; L-asparagine from L-aspartate (L-Gln route): step 1/1.</text>
</comment>
<organism evidence="13 14">
    <name type="scientific">Sporolactobacillus terrae</name>
    <dbReference type="NCBI Taxonomy" id="269673"/>
    <lineage>
        <taxon>Bacteria</taxon>
        <taxon>Bacillati</taxon>
        <taxon>Bacillota</taxon>
        <taxon>Bacilli</taxon>
        <taxon>Bacillales</taxon>
        <taxon>Sporolactobacillaceae</taxon>
        <taxon>Sporolactobacillus</taxon>
    </lineage>
</organism>
<keyword evidence="9" id="KW-0028">Amino-acid biosynthesis</keyword>
<evidence type="ECO:0000256" key="7">
    <source>
        <dbReference type="ARBA" id="ARBA00022962"/>
    </source>
</evidence>
<keyword evidence="5 10" id="KW-0067">ATP-binding</keyword>
<evidence type="ECO:0000256" key="5">
    <source>
        <dbReference type="ARBA" id="ARBA00022840"/>
    </source>
</evidence>
<dbReference type="EC" id="6.3.5.4" evidence="3"/>
<evidence type="ECO:0000256" key="10">
    <source>
        <dbReference type="PIRSR" id="PIRSR001589-2"/>
    </source>
</evidence>
<evidence type="ECO:0000256" key="6">
    <source>
        <dbReference type="ARBA" id="ARBA00022888"/>
    </source>
</evidence>
<evidence type="ECO:0000256" key="9">
    <source>
        <dbReference type="PIRSR" id="PIRSR001589-1"/>
    </source>
</evidence>
<dbReference type="PANTHER" id="PTHR43284:SF1">
    <property type="entry name" value="ASPARAGINE SYNTHETASE"/>
    <property type="match status" value="1"/>
</dbReference>
<feature type="binding site" evidence="10">
    <location>
        <begin position="385"/>
        <end position="386"/>
    </location>
    <ligand>
        <name>ATP</name>
        <dbReference type="ChEBI" id="CHEBI:30616"/>
    </ligand>
</feature>
<comment type="catalytic activity">
    <reaction evidence="8">
        <text>L-aspartate + L-glutamine + ATP + H2O = L-asparagine + L-glutamate + AMP + diphosphate + H(+)</text>
        <dbReference type="Rhea" id="RHEA:12228"/>
        <dbReference type="ChEBI" id="CHEBI:15377"/>
        <dbReference type="ChEBI" id="CHEBI:15378"/>
        <dbReference type="ChEBI" id="CHEBI:29985"/>
        <dbReference type="ChEBI" id="CHEBI:29991"/>
        <dbReference type="ChEBI" id="CHEBI:30616"/>
        <dbReference type="ChEBI" id="CHEBI:33019"/>
        <dbReference type="ChEBI" id="CHEBI:58048"/>
        <dbReference type="ChEBI" id="CHEBI:58359"/>
        <dbReference type="ChEBI" id="CHEBI:456215"/>
        <dbReference type="EC" id="6.3.5.4"/>
    </reaction>
</comment>
<sequence>MNEAEIRTDRHSDSIVPLKGRIDMCGFCGYIANDHRLQPGNHKQNKMTARAEIINHRGPDDAGYYTDDQVQLAFRRLSIIDLAGGHQPLPYENERYYIIFNGEIYNYVELRNQLKKKGFQFETTSDTEVIVALYADRGIDCVNELRGMFAFIIWDKEERTLFAARDHFGIKPFYYMEKEEGIFFASEMKSMLVGENTHPVAEEALQYYLTFQFVPEPQTLAADIKCLEPGHYLLKKDGEPLTKKAFWEPSFAPVEQTLGDAKKKIQDALINSVKIHMRSDVPVGAFLSSGIDSTSIVALAKRYNEQIKTFTVGFASKGYNEIDIAQDSADKLGVQNNSLEITPEMVLEELPKIVWHLDNPVADPAAIPNYFVAREARKQVKVVLSGEGSDELFGGYNIYREPLALNWFDKVPKLGKNLLHAIARQMPVGMRGRSYLLRGTTPLSQRYVGNAFIFDEEEKKFVLKTYSDQARFTKITDPIYSQASKNKLDQMQLVDLKTWLRGDILTVADRMTMAHSLELRVPFLDVHVFEAARTLPAALRTGEGTTKYAFREAMRGIVPDSILFRKKLGFPVPIRIWLKDELHDWAVNLIHESNTDALINKSYALKLLDDHCSGKADNSRKIWTILMFMLWHQIFIEKTVTVHPEPAFQA</sequence>
<dbReference type="CDD" id="cd01991">
    <property type="entry name" value="Asn_synthase_B_C"/>
    <property type="match status" value="1"/>
</dbReference>
<dbReference type="CDD" id="cd00712">
    <property type="entry name" value="AsnB"/>
    <property type="match status" value="1"/>
</dbReference>
<gene>
    <name evidence="13" type="primary">ansB_2</name>
    <name evidence="13" type="ORF">St703_11050</name>
</gene>